<comment type="caution">
    <text evidence="12">The sequence shown here is derived from an EMBL/GenBank/DDBJ whole genome shotgun (WGS) entry which is preliminary data.</text>
</comment>
<keyword evidence="7 10" id="KW-0812">Transmembrane</keyword>
<evidence type="ECO:0000259" key="11">
    <source>
        <dbReference type="Pfam" id="PF08334"/>
    </source>
</evidence>
<dbReference type="EMBL" id="JACHGY010000001">
    <property type="protein sequence ID" value="MBB6429894.1"/>
    <property type="molecule type" value="Genomic_DNA"/>
</dbReference>
<keyword evidence="13" id="KW-1185">Reference proteome</keyword>
<dbReference type="PANTHER" id="PTHR30093:SF44">
    <property type="entry name" value="TYPE II SECRETION SYSTEM CORE PROTEIN G"/>
    <property type="match status" value="1"/>
</dbReference>
<dbReference type="GO" id="GO:0015628">
    <property type="term" value="P:protein secretion by the type II secretion system"/>
    <property type="evidence" value="ECO:0007669"/>
    <property type="project" value="InterPro"/>
</dbReference>
<dbReference type="GO" id="GO:0005886">
    <property type="term" value="C:plasma membrane"/>
    <property type="evidence" value="ECO:0007669"/>
    <property type="project" value="UniProtKB-SubCell"/>
</dbReference>
<dbReference type="RefSeq" id="WP_184677450.1">
    <property type="nucleotide sequence ID" value="NZ_JACHGY010000001.1"/>
</dbReference>
<evidence type="ECO:0000256" key="3">
    <source>
        <dbReference type="ARBA" id="ARBA00020042"/>
    </source>
</evidence>
<evidence type="ECO:0000256" key="5">
    <source>
        <dbReference type="ARBA" id="ARBA00022481"/>
    </source>
</evidence>
<keyword evidence="9 10" id="KW-0472">Membrane</keyword>
<dbReference type="Proteomes" id="UP000541810">
    <property type="component" value="Unassembled WGS sequence"/>
</dbReference>
<dbReference type="PROSITE" id="PS00409">
    <property type="entry name" value="PROKAR_NTER_METHYL"/>
    <property type="match status" value="1"/>
</dbReference>
<feature type="domain" description="Type II secretion system protein GspG C-terminal" evidence="11">
    <location>
        <begin position="32"/>
        <end position="134"/>
    </location>
</feature>
<keyword evidence="4" id="KW-1003">Cell membrane</keyword>
<evidence type="ECO:0000256" key="6">
    <source>
        <dbReference type="ARBA" id="ARBA00022519"/>
    </source>
</evidence>
<dbReference type="SUPFAM" id="SSF54523">
    <property type="entry name" value="Pili subunits"/>
    <property type="match status" value="1"/>
</dbReference>
<dbReference type="Pfam" id="PF07963">
    <property type="entry name" value="N_methyl"/>
    <property type="match status" value="1"/>
</dbReference>
<evidence type="ECO:0000256" key="2">
    <source>
        <dbReference type="ARBA" id="ARBA00009984"/>
    </source>
</evidence>
<dbReference type="PRINTS" id="PR00813">
    <property type="entry name" value="BCTERIALGSPG"/>
</dbReference>
<gene>
    <name evidence="12" type="ORF">HNQ40_001700</name>
</gene>
<accession>A0A7X0H8S6</accession>
<name>A0A7X0H8S6_9BACT</name>
<dbReference type="InterPro" id="IPR010054">
    <property type="entry name" value="Type2_sec_GspG"/>
</dbReference>
<dbReference type="NCBIfam" id="TIGR02532">
    <property type="entry name" value="IV_pilin_GFxxxE"/>
    <property type="match status" value="1"/>
</dbReference>
<dbReference type="InterPro" id="IPR045584">
    <property type="entry name" value="Pilin-like"/>
</dbReference>
<evidence type="ECO:0000256" key="8">
    <source>
        <dbReference type="ARBA" id="ARBA00022989"/>
    </source>
</evidence>
<dbReference type="Gene3D" id="3.30.700.10">
    <property type="entry name" value="Glycoprotein, Type 4 Pilin"/>
    <property type="match status" value="1"/>
</dbReference>
<dbReference type="PANTHER" id="PTHR30093">
    <property type="entry name" value="GENERAL SECRETION PATHWAY PROTEIN G"/>
    <property type="match status" value="1"/>
</dbReference>
<evidence type="ECO:0000256" key="4">
    <source>
        <dbReference type="ARBA" id="ARBA00022475"/>
    </source>
</evidence>
<evidence type="ECO:0000256" key="7">
    <source>
        <dbReference type="ARBA" id="ARBA00022692"/>
    </source>
</evidence>
<evidence type="ECO:0000313" key="12">
    <source>
        <dbReference type="EMBL" id="MBB6429894.1"/>
    </source>
</evidence>
<evidence type="ECO:0000313" key="13">
    <source>
        <dbReference type="Proteomes" id="UP000541810"/>
    </source>
</evidence>
<dbReference type="InterPro" id="IPR012902">
    <property type="entry name" value="N_methyl_site"/>
</dbReference>
<evidence type="ECO:0000256" key="1">
    <source>
        <dbReference type="ARBA" id="ARBA00004377"/>
    </source>
</evidence>
<sequence length="135" mass="14729">MKRISRTSGFTLIEIMVVVIVIGVIAALIVPNLFDRAGKAKRSVAKQQVGSLETAIQLFQQDYGRFPDTLEELASPPADVEGASPPSIKQKDLIDPWGNPFLYRYPGNNWTFDLLSTGADGQEGGEGENADITNY</sequence>
<dbReference type="GO" id="GO:0015627">
    <property type="term" value="C:type II protein secretion system complex"/>
    <property type="evidence" value="ECO:0007669"/>
    <property type="project" value="InterPro"/>
</dbReference>
<proteinExistence type="inferred from homology"/>
<feature type="transmembrane region" description="Helical" evidence="10">
    <location>
        <begin position="12"/>
        <end position="34"/>
    </location>
</feature>
<comment type="similarity">
    <text evidence="2">Belongs to the GSP G family.</text>
</comment>
<reference evidence="12 13" key="1">
    <citation type="submission" date="2020-08" db="EMBL/GenBank/DDBJ databases">
        <title>Genomic Encyclopedia of Type Strains, Phase IV (KMG-IV): sequencing the most valuable type-strain genomes for metagenomic binning, comparative biology and taxonomic classification.</title>
        <authorList>
            <person name="Goeker M."/>
        </authorList>
    </citation>
    <scope>NUCLEOTIDE SEQUENCE [LARGE SCALE GENOMIC DNA]</scope>
    <source>
        <strain evidence="12 13">DSM 103725</strain>
    </source>
</reference>
<dbReference type="InterPro" id="IPR000983">
    <property type="entry name" value="Bac_GSPG_pilin"/>
</dbReference>
<dbReference type="InterPro" id="IPR013545">
    <property type="entry name" value="T2SS_protein-GspG_C"/>
</dbReference>
<keyword evidence="6" id="KW-0997">Cell inner membrane</keyword>
<dbReference type="Pfam" id="PF08334">
    <property type="entry name" value="T2SSG"/>
    <property type="match status" value="1"/>
</dbReference>
<comment type="subcellular location">
    <subcellularLocation>
        <location evidence="1">Cell inner membrane</location>
        <topology evidence="1">Single-pass membrane protein</topology>
    </subcellularLocation>
</comment>
<keyword evidence="8 10" id="KW-1133">Transmembrane helix</keyword>
<keyword evidence="5" id="KW-0488">Methylation</keyword>
<organism evidence="12 13">
    <name type="scientific">Algisphaera agarilytica</name>
    <dbReference type="NCBI Taxonomy" id="1385975"/>
    <lineage>
        <taxon>Bacteria</taxon>
        <taxon>Pseudomonadati</taxon>
        <taxon>Planctomycetota</taxon>
        <taxon>Phycisphaerae</taxon>
        <taxon>Phycisphaerales</taxon>
        <taxon>Phycisphaeraceae</taxon>
        <taxon>Algisphaera</taxon>
    </lineage>
</organism>
<dbReference type="AlphaFoldDB" id="A0A7X0H8S6"/>
<protein>
    <recommendedName>
        <fullName evidence="3">Type II secretion system core protein G</fullName>
    </recommendedName>
</protein>
<evidence type="ECO:0000256" key="9">
    <source>
        <dbReference type="ARBA" id="ARBA00023136"/>
    </source>
</evidence>
<dbReference type="NCBIfam" id="TIGR01710">
    <property type="entry name" value="typeII_sec_gspG"/>
    <property type="match status" value="1"/>
</dbReference>
<evidence type="ECO:0000256" key="10">
    <source>
        <dbReference type="SAM" id="Phobius"/>
    </source>
</evidence>